<dbReference type="GO" id="GO:0016709">
    <property type="term" value="F:oxidoreductase activity, acting on paired donors, with incorporation or reduction of molecular oxygen, NAD(P)H as one donor, and incorporation of one atom of oxygen"/>
    <property type="evidence" value="ECO:0007669"/>
    <property type="project" value="UniProtKB-ARBA"/>
</dbReference>
<proteinExistence type="predicted"/>
<dbReference type="GO" id="GO:0071949">
    <property type="term" value="F:FAD binding"/>
    <property type="evidence" value="ECO:0007669"/>
    <property type="project" value="InterPro"/>
</dbReference>
<keyword evidence="3" id="KW-0274">FAD</keyword>
<feature type="domain" description="FAD-binding" evidence="5">
    <location>
        <begin position="8"/>
        <end position="354"/>
    </location>
</feature>
<dbReference type="Proteomes" id="UP000598467">
    <property type="component" value="Unassembled WGS sequence"/>
</dbReference>
<dbReference type="PANTHER" id="PTHR43004">
    <property type="entry name" value="TRK SYSTEM POTASSIUM UPTAKE PROTEIN"/>
    <property type="match status" value="1"/>
</dbReference>
<evidence type="ECO:0000256" key="2">
    <source>
        <dbReference type="ARBA" id="ARBA00022630"/>
    </source>
</evidence>
<feature type="compositionally biased region" description="Low complexity" evidence="4">
    <location>
        <begin position="413"/>
        <end position="422"/>
    </location>
</feature>
<dbReference type="PANTHER" id="PTHR43004:SF19">
    <property type="entry name" value="BINDING MONOOXYGENASE, PUTATIVE (JCVI)-RELATED"/>
    <property type="match status" value="1"/>
</dbReference>
<organism evidence="6 7">
    <name type="scientific">Roseibium aggregatum</name>
    <dbReference type="NCBI Taxonomy" id="187304"/>
    <lineage>
        <taxon>Bacteria</taxon>
        <taxon>Pseudomonadati</taxon>
        <taxon>Pseudomonadota</taxon>
        <taxon>Alphaproteobacteria</taxon>
        <taxon>Hyphomicrobiales</taxon>
        <taxon>Stappiaceae</taxon>
        <taxon>Roseibium</taxon>
    </lineage>
</organism>
<dbReference type="InterPro" id="IPR036188">
    <property type="entry name" value="FAD/NAD-bd_sf"/>
</dbReference>
<dbReference type="InterPro" id="IPR002938">
    <property type="entry name" value="FAD-bd"/>
</dbReference>
<keyword evidence="2" id="KW-0285">Flavoprotein</keyword>
<keyword evidence="6" id="KW-0503">Monooxygenase</keyword>
<accession>A0A926S867</accession>
<name>A0A926S867_9HYPH</name>
<dbReference type="Gene3D" id="3.40.30.120">
    <property type="match status" value="1"/>
</dbReference>
<reference evidence="6" key="1">
    <citation type="submission" date="2020-05" db="EMBL/GenBank/DDBJ databases">
        <title>Identification of trans-AT polyketide cluster in two marine bacteria, producers of a novel glutaramide-containing polyketide sesbanimide D and analogs.</title>
        <authorList>
            <person name="Kacar D."/>
            <person name="Rodriguez P."/>
            <person name="Canedo L."/>
            <person name="Gonzalez E."/>
            <person name="Galan B."/>
            <person name="De La Calle F."/>
            <person name="Garcia J.L."/>
        </authorList>
    </citation>
    <scope>NUCLEOTIDE SEQUENCE</scope>
    <source>
        <strain evidence="6">PHM038</strain>
    </source>
</reference>
<evidence type="ECO:0000313" key="7">
    <source>
        <dbReference type="Proteomes" id="UP000598467"/>
    </source>
</evidence>
<dbReference type="Pfam" id="PF01494">
    <property type="entry name" value="FAD_binding_3"/>
    <property type="match status" value="1"/>
</dbReference>
<sequence>MPDGFTHDVIIIGGGPVGVGLSIELGLRGITSAVVEKYETIQPIPKGQNLTQRTMEHFHFWGCEEELRNARTVPRGAGIGGLTNYGTLLSDYSYDWLNRAAVKDYYYSANERLPQYAMEAVLRTRAAEIDAIDLLYGFDGTGIAQDAEGVTVTMTEHGGTGQRTLHGRYAVGCDGSHSFTRQAAGITQTLADHDRKMVLLVFTSTELHDLLERYPGKAFFNVLHPDYDGYWLFFGRVDLGTSWFFHAPVPADATEDNFDFKGFVQKAVGQEIELDLDYIGFWDLRFALADTYRKGRVLIAGDAAHSHPPYGGYGVNSGLEDARNLGWKLAATLKGWAGPGLLDSYDAERRPVFASTASDFIGNYIEQDREFLNRYNPDKDLDEFRTAWSKRSEDTADVNSFEPNYEGSPIVTGSPAGAAPSAKGTHGFKARPGHHLAPKALPDGRNIFEVLGEGFTLVSLNGTTPLSGAFEQSARSRDVPLKIVETDAPDLIEAYGSALILIRPDQFVAWVGNDGSPDSILARAIGAN</sequence>
<evidence type="ECO:0000256" key="3">
    <source>
        <dbReference type="ARBA" id="ARBA00022827"/>
    </source>
</evidence>
<keyword evidence="6" id="KW-0560">Oxidoreductase</keyword>
<evidence type="ECO:0000313" key="6">
    <source>
        <dbReference type="EMBL" id="MBD1548347.1"/>
    </source>
</evidence>
<protein>
    <submittedName>
        <fullName evidence="6">Monooxygenase</fullName>
    </submittedName>
</protein>
<dbReference type="AlphaFoldDB" id="A0A926S867"/>
<dbReference type="PRINTS" id="PR00420">
    <property type="entry name" value="RNGMNOXGNASE"/>
</dbReference>
<comment type="caution">
    <text evidence="6">The sequence shown here is derived from an EMBL/GenBank/DDBJ whole genome shotgun (WGS) entry which is preliminary data.</text>
</comment>
<evidence type="ECO:0000259" key="5">
    <source>
        <dbReference type="Pfam" id="PF01494"/>
    </source>
</evidence>
<evidence type="ECO:0000256" key="4">
    <source>
        <dbReference type="SAM" id="MobiDB-lite"/>
    </source>
</evidence>
<feature type="region of interest" description="Disordered" evidence="4">
    <location>
        <begin position="399"/>
        <end position="427"/>
    </location>
</feature>
<evidence type="ECO:0000256" key="1">
    <source>
        <dbReference type="ARBA" id="ARBA00001974"/>
    </source>
</evidence>
<dbReference type="RefSeq" id="WP_190293041.1">
    <property type="nucleotide sequence ID" value="NZ_JABFCZ010000022.1"/>
</dbReference>
<dbReference type="Gene3D" id="3.50.50.60">
    <property type="entry name" value="FAD/NAD(P)-binding domain"/>
    <property type="match status" value="1"/>
</dbReference>
<dbReference type="Gene3D" id="3.30.9.10">
    <property type="entry name" value="D-Amino Acid Oxidase, subunit A, domain 2"/>
    <property type="match status" value="1"/>
</dbReference>
<dbReference type="InterPro" id="IPR050641">
    <property type="entry name" value="RIFMO-like"/>
</dbReference>
<dbReference type="EMBL" id="JABFCZ010000022">
    <property type="protein sequence ID" value="MBD1548347.1"/>
    <property type="molecule type" value="Genomic_DNA"/>
</dbReference>
<comment type="cofactor">
    <cofactor evidence="1">
        <name>FAD</name>
        <dbReference type="ChEBI" id="CHEBI:57692"/>
    </cofactor>
</comment>
<gene>
    <name evidence="6" type="ORF">HK439_18950</name>
</gene>
<dbReference type="SUPFAM" id="SSF51905">
    <property type="entry name" value="FAD/NAD(P)-binding domain"/>
    <property type="match status" value="1"/>
</dbReference>
<dbReference type="Pfam" id="PF21274">
    <property type="entry name" value="Rng_hyd_C"/>
    <property type="match status" value="1"/>
</dbReference>